<accession>A0A0F9J158</accession>
<gene>
    <name evidence="1" type="ORF">LCGC14_1587470</name>
</gene>
<reference evidence="1" key="1">
    <citation type="journal article" date="2015" name="Nature">
        <title>Complex archaea that bridge the gap between prokaryotes and eukaryotes.</title>
        <authorList>
            <person name="Spang A."/>
            <person name="Saw J.H."/>
            <person name="Jorgensen S.L."/>
            <person name="Zaremba-Niedzwiedzka K."/>
            <person name="Martijn J."/>
            <person name="Lind A.E."/>
            <person name="van Eijk R."/>
            <person name="Schleper C."/>
            <person name="Guy L."/>
            <person name="Ettema T.J."/>
        </authorList>
    </citation>
    <scope>NUCLEOTIDE SEQUENCE</scope>
</reference>
<dbReference type="AlphaFoldDB" id="A0A0F9J158"/>
<comment type="caution">
    <text evidence="1">The sequence shown here is derived from an EMBL/GenBank/DDBJ whole genome shotgun (WGS) entry which is preliminary data.</text>
</comment>
<feature type="non-terminal residue" evidence="1">
    <location>
        <position position="1"/>
    </location>
</feature>
<sequence length="138" mass="16025">DLKYVAGRKKFEDSEKMKSHIQELLNQSLDDSIFEITMWIETKVAMLTGDLRKSLIKFLNRSKPPPQPTPRFEGIRLVLGVGSDITYAKYVNKYTTSQVRHSIDPRAIGFYHDKMVIFGKERFMTNVDKARYKFQMGG</sequence>
<proteinExistence type="predicted"/>
<protein>
    <submittedName>
        <fullName evidence="1">Uncharacterized protein</fullName>
    </submittedName>
</protein>
<organism evidence="1">
    <name type="scientific">marine sediment metagenome</name>
    <dbReference type="NCBI Taxonomy" id="412755"/>
    <lineage>
        <taxon>unclassified sequences</taxon>
        <taxon>metagenomes</taxon>
        <taxon>ecological metagenomes</taxon>
    </lineage>
</organism>
<evidence type="ECO:0000313" key="1">
    <source>
        <dbReference type="EMBL" id="KKM26174.1"/>
    </source>
</evidence>
<dbReference type="EMBL" id="LAZR01012565">
    <property type="protein sequence ID" value="KKM26174.1"/>
    <property type="molecule type" value="Genomic_DNA"/>
</dbReference>
<name>A0A0F9J158_9ZZZZ</name>